<reference evidence="2" key="1">
    <citation type="submission" date="2022-03" db="EMBL/GenBank/DDBJ databases">
        <authorList>
            <person name="Lindestad O."/>
        </authorList>
    </citation>
    <scope>NUCLEOTIDE SEQUENCE</scope>
</reference>
<evidence type="ECO:0000313" key="2">
    <source>
        <dbReference type="EMBL" id="CAH2268414.1"/>
    </source>
</evidence>
<name>A0A8S4SQK6_9NEOP</name>
<keyword evidence="3" id="KW-1185">Reference proteome</keyword>
<proteinExistence type="predicted"/>
<keyword evidence="1" id="KW-0732">Signal</keyword>
<dbReference type="OrthoDB" id="7358924at2759"/>
<accession>A0A8S4SQK6</accession>
<protein>
    <submittedName>
        <fullName evidence="2">Jg6283 protein</fullName>
    </submittedName>
</protein>
<evidence type="ECO:0000256" key="1">
    <source>
        <dbReference type="SAM" id="SignalP"/>
    </source>
</evidence>
<sequence length="136" mass="15487">MIGKTLLFVFAFFICEGYSVTEIRLPDRYLSYIRNQHLGTSIGIPTAFFNTMTDCHIIFPSRTMYEAFPLNTLPHANVFFMDSVDLFRSCSIGFRDVGVEFSGTYELLSASVHFSDNSVSLTRQRFHLTVSEPNFG</sequence>
<evidence type="ECO:0000313" key="3">
    <source>
        <dbReference type="Proteomes" id="UP000838756"/>
    </source>
</evidence>
<organism evidence="2 3">
    <name type="scientific">Pararge aegeria aegeria</name>
    <dbReference type="NCBI Taxonomy" id="348720"/>
    <lineage>
        <taxon>Eukaryota</taxon>
        <taxon>Metazoa</taxon>
        <taxon>Ecdysozoa</taxon>
        <taxon>Arthropoda</taxon>
        <taxon>Hexapoda</taxon>
        <taxon>Insecta</taxon>
        <taxon>Pterygota</taxon>
        <taxon>Neoptera</taxon>
        <taxon>Endopterygota</taxon>
        <taxon>Lepidoptera</taxon>
        <taxon>Glossata</taxon>
        <taxon>Ditrysia</taxon>
        <taxon>Papilionoidea</taxon>
        <taxon>Nymphalidae</taxon>
        <taxon>Satyrinae</taxon>
        <taxon>Satyrini</taxon>
        <taxon>Parargina</taxon>
        <taxon>Pararge</taxon>
    </lineage>
</organism>
<feature type="signal peptide" evidence="1">
    <location>
        <begin position="1"/>
        <end position="17"/>
    </location>
</feature>
<comment type="caution">
    <text evidence="2">The sequence shown here is derived from an EMBL/GenBank/DDBJ whole genome shotgun (WGS) entry which is preliminary data.</text>
</comment>
<dbReference type="Proteomes" id="UP000838756">
    <property type="component" value="Unassembled WGS sequence"/>
</dbReference>
<gene>
    <name evidence="2" type="primary">jg6283</name>
    <name evidence="2" type="ORF">PAEG_LOCUS26772</name>
</gene>
<dbReference type="EMBL" id="CAKXAJ010026435">
    <property type="protein sequence ID" value="CAH2268414.1"/>
    <property type="molecule type" value="Genomic_DNA"/>
</dbReference>
<dbReference type="AlphaFoldDB" id="A0A8S4SQK6"/>
<feature type="chain" id="PRO_5035947121" evidence="1">
    <location>
        <begin position="18"/>
        <end position="136"/>
    </location>
</feature>